<dbReference type="OrthoDB" id="10016792at2759"/>
<evidence type="ECO:0000313" key="3">
    <source>
        <dbReference type="Proteomes" id="UP000326950"/>
    </source>
</evidence>
<accession>A0A5N6UVP5</accession>
<dbReference type="EMBL" id="ML738626">
    <property type="protein sequence ID" value="KAE8162644.1"/>
    <property type="molecule type" value="Genomic_DNA"/>
</dbReference>
<organism evidence="2 3">
    <name type="scientific">Aspergillus tamarii</name>
    <dbReference type="NCBI Taxonomy" id="41984"/>
    <lineage>
        <taxon>Eukaryota</taxon>
        <taxon>Fungi</taxon>
        <taxon>Dikarya</taxon>
        <taxon>Ascomycota</taxon>
        <taxon>Pezizomycotina</taxon>
        <taxon>Eurotiomycetes</taxon>
        <taxon>Eurotiomycetidae</taxon>
        <taxon>Eurotiales</taxon>
        <taxon>Aspergillaceae</taxon>
        <taxon>Aspergillus</taxon>
        <taxon>Aspergillus subgen. Circumdati</taxon>
    </lineage>
</organism>
<evidence type="ECO:0000256" key="1">
    <source>
        <dbReference type="SAM" id="MobiDB-lite"/>
    </source>
</evidence>
<protein>
    <submittedName>
        <fullName evidence="2">Uncharacterized protein</fullName>
    </submittedName>
</protein>
<reference evidence="2 3" key="1">
    <citation type="submission" date="2019-04" db="EMBL/GenBank/DDBJ databases">
        <title>Friends and foes A comparative genomics study of 23 Aspergillus species from section Flavi.</title>
        <authorList>
            <consortium name="DOE Joint Genome Institute"/>
            <person name="Kjaerbolling I."/>
            <person name="Vesth T."/>
            <person name="Frisvad J.C."/>
            <person name="Nybo J.L."/>
            <person name="Theobald S."/>
            <person name="Kildgaard S."/>
            <person name="Isbrandt T."/>
            <person name="Kuo A."/>
            <person name="Sato A."/>
            <person name="Lyhne E.K."/>
            <person name="Kogle M.E."/>
            <person name="Wiebenga A."/>
            <person name="Kun R.S."/>
            <person name="Lubbers R.J."/>
            <person name="Makela M.R."/>
            <person name="Barry K."/>
            <person name="Chovatia M."/>
            <person name="Clum A."/>
            <person name="Daum C."/>
            <person name="Haridas S."/>
            <person name="He G."/>
            <person name="LaButti K."/>
            <person name="Lipzen A."/>
            <person name="Mondo S."/>
            <person name="Riley R."/>
            <person name="Salamov A."/>
            <person name="Simmons B.A."/>
            <person name="Magnuson J.K."/>
            <person name="Henrissat B."/>
            <person name="Mortensen U.H."/>
            <person name="Larsen T.O."/>
            <person name="Devries R.P."/>
            <person name="Grigoriev I.V."/>
            <person name="Machida M."/>
            <person name="Baker S.E."/>
            <person name="Andersen M.R."/>
        </authorList>
    </citation>
    <scope>NUCLEOTIDE SEQUENCE [LARGE SCALE GENOMIC DNA]</scope>
    <source>
        <strain evidence="2 3">CBS 117626</strain>
    </source>
</reference>
<proteinExistence type="predicted"/>
<name>A0A5N6UVP5_ASPTM</name>
<dbReference type="AlphaFoldDB" id="A0A5N6UVP5"/>
<dbReference type="Proteomes" id="UP000326950">
    <property type="component" value="Unassembled WGS sequence"/>
</dbReference>
<feature type="compositionally biased region" description="Gly residues" evidence="1">
    <location>
        <begin position="130"/>
        <end position="152"/>
    </location>
</feature>
<evidence type="ECO:0000313" key="2">
    <source>
        <dbReference type="EMBL" id="KAE8162644.1"/>
    </source>
</evidence>
<feature type="region of interest" description="Disordered" evidence="1">
    <location>
        <begin position="127"/>
        <end position="152"/>
    </location>
</feature>
<keyword evidence="3" id="KW-1185">Reference proteome</keyword>
<sequence>MNRGVATDDFATAVVGDMTLVLSTSETPYEIGKNFHFTTGTCLIYAEYITISDSLTFPGKDLGIFCYSLEVAKSVDVDVSGKSGSAGLPGTGAGEEGEAGGDGADAGNVWVFVQDFNEKITQELRVKAFGGDGGRGGNSTGPGKKGGDGGNGGNGGSIEFLYGTKAMKSLNAAGRLYSHPWPEAALNLSRDVTGTGLPDLVQATDKPVIQLYRQVSELMSRLLGVLGDFEDSNKDVQPVRELLVTNLKSVNAPKTVSASSIQELDEALQKLNNNDVDGAIKLLQVSLMALQPASGSTLTTIVLGVVIRLQSTVASIQDSVATMIKNTNAGVGAIGGINSNYPSAPSGTTGRDGQTDGARTAVNLPLDGSTKDATSSQAYAFPDQCQMLVNKADKSFFANTAAERDRASGLYQRIIARLAFLTQLEQQDQSSSLGTAYEALEMTRKVTISPILELRSIRTQAENRFNRLILGQDMFGHGPDWAPRLSFDYYKEEVERELDNLKDIEGVTDKYLTALEEGRATEKLVAEGIHSMIPSYNAAESKIQLLTSSNGPLATNAFKIAAFTPIIEDMRADIQQRLSNVTVHSTSDPRMVLDALATLTSIKPSFSSLVDLSTFGYDAYKSTTVATDVQGNKFNKAYVIDQLAICGDTLLSLSTSYETRKDKTIAVDDPSCIKILTSVDNIKSILNQFKGSIEEQYRKELSEALDDYVDTILTRNDAILEYNAAIQLLFEAESDRQYYLAQAEKLGEEGIKVNPDLPAIVFWLRKTEDTFRLSLMQHINYEAAAIRFWGLQDDIPLLEPRSLPSYTYLQSSQTQLRSAFERSLERYASSVRTKWPTGNDVGLLYQLPEDVVKQLKVRKPSASKPGQDIHTAVVSLPEYAIPFAGRADIRLNQVRLWLFPVTLDASDGLGRKFLSIQLIHTGNEVILEDDDTSYHFTHDAVYIDFEYNVANIKELPDIQGAEVRGEQQIQGDHTLGTSTGKSAVAALGPFTKWQVIIKTSSVINKGLNLDNLKEAHMEFWGTNRPSRVRRNGSYGA</sequence>
<gene>
    <name evidence="2" type="ORF">BDV40DRAFT_300219</name>
</gene>